<reference evidence="2 3" key="1">
    <citation type="submission" date="2020-05" db="EMBL/GenBank/DDBJ databases">
        <title>Azospirillum oleiclasticum sp. nov, a nitrogen-fixing and heavy crude oil-emulsifying bacterium isolated from the crude oil of Yumen Oilfield.</title>
        <authorList>
            <person name="Wu D."/>
            <person name="Cai M."/>
            <person name="Zhang X."/>
        </authorList>
    </citation>
    <scope>NUCLEOTIDE SEQUENCE [LARGE SCALE GENOMIC DNA]</scope>
    <source>
        <strain evidence="2 3">ROY-1-1-2</strain>
    </source>
</reference>
<comment type="caution">
    <text evidence="2">The sequence shown here is derived from an EMBL/GenBank/DDBJ whole genome shotgun (WGS) entry which is preliminary data.</text>
</comment>
<sequence>MKHRKTITILAGLAAFALAGYTVWWWIAAHAVERGIADWMEQQRRQGALVAYGALDMGGWPFALHATVTEPAYEGHGVAWSGSRLTAEAKPWDFSVIDLAFDGTHRLSLSADEATKVTLKAAGGTGRVTMGPDGQPRSLALDVTDLAVMPAAGEPMTVARLDLAGARPALPPASHQDTGLTVTLAAGGLRLPGPAPDGLGPQVQRVDASLRVQGRPPMPERPAIAAWSRDGGVVEVDRLGIDWGPLSMAVNGTVALDARLQPLAAMTAEIQGAEQALTAVQERLRPNQLAAARSILAMLSRPPEGGGPPVIKAPLSVQDGWLYVGPLKVAPVPRLPW</sequence>
<name>A0ABX2TB05_9PROT</name>
<evidence type="ECO:0000256" key="1">
    <source>
        <dbReference type="SAM" id="Phobius"/>
    </source>
</evidence>
<keyword evidence="1" id="KW-1133">Transmembrane helix</keyword>
<keyword evidence="1" id="KW-0472">Membrane</keyword>
<gene>
    <name evidence="2" type="ORF">HND93_16010</name>
</gene>
<dbReference type="Pfam" id="PF09898">
    <property type="entry name" value="DUF2125"/>
    <property type="match status" value="1"/>
</dbReference>
<evidence type="ECO:0000313" key="3">
    <source>
        <dbReference type="Proteomes" id="UP000584642"/>
    </source>
</evidence>
<organism evidence="2 3">
    <name type="scientific">Azospirillum oleiclasticum</name>
    <dbReference type="NCBI Taxonomy" id="2735135"/>
    <lineage>
        <taxon>Bacteria</taxon>
        <taxon>Pseudomonadati</taxon>
        <taxon>Pseudomonadota</taxon>
        <taxon>Alphaproteobacteria</taxon>
        <taxon>Rhodospirillales</taxon>
        <taxon>Azospirillaceae</taxon>
        <taxon>Azospirillum</taxon>
    </lineage>
</organism>
<protein>
    <submittedName>
        <fullName evidence="2">DUF2125 domain-containing protein</fullName>
    </submittedName>
</protein>
<dbReference type="InterPro" id="IPR018666">
    <property type="entry name" value="DUF2125"/>
</dbReference>
<dbReference type="RefSeq" id="WP_180282998.1">
    <property type="nucleotide sequence ID" value="NZ_JABFDB010000011.1"/>
</dbReference>
<feature type="transmembrane region" description="Helical" evidence="1">
    <location>
        <begin position="7"/>
        <end position="27"/>
    </location>
</feature>
<proteinExistence type="predicted"/>
<keyword evidence="3" id="KW-1185">Reference proteome</keyword>
<evidence type="ECO:0000313" key="2">
    <source>
        <dbReference type="EMBL" id="NYZ21222.1"/>
    </source>
</evidence>
<accession>A0ABX2TB05</accession>
<dbReference type="EMBL" id="JABFDB010000011">
    <property type="protein sequence ID" value="NYZ21222.1"/>
    <property type="molecule type" value="Genomic_DNA"/>
</dbReference>
<keyword evidence="1" id="KW-0812">Transmembrane</keyword>
<dbReference type="Proteomes" id="UP000584642">
    <property type="component" value="Unassembled WGS sequence"/>
</dbReference>